<organism evidence="2 3">
    <name type="scientific">Zoogloea oryzae</name>
    <dbReference type="NCBI Taxonomy" id="310767"/>
    <lineage>
        <taxon>Bacteria</taxon>
        <taxon>Pseudomonadati</taxon>
        <taxon>Pseudomonadota</taxon>
        <taxon>Betaproteobacteria</taxon>
        <taxon>Rhodocyclales</taxon>
        <taxon>Zoogloeaceae</taxon>
        <taxon>Zoogloea</taxon>
    </lineage>
</organism>
<keyword evidence="1" id="KW-0732">Signal</keyword>
<sequence length="137" mass="14040">MRIAVALLFIIHVFASSASAGEFVTGTAINDAAKISDRDKQTFHLAVVPAGSHVGATAALLTQKFLAAAKARANLAVIGPDPNLTASAVVLALQIAADDSLIGATILYVGDTEYTEELQTAALPTGATVRTSQYSGK</sequence>
<reference evidence="3" key="1">
    <citation type="journal article" date="2019" name="Int. J. Syst. Evol. Microbiol.">
        <title>The Global Catalogue of Microorganisms (GCM) 10K type strain sequencing project: providing services to taxonomists for standard genome sequencing and annotation.</title>
        <authorList>
            <consortium name="The Broad Institute Genomics Platform"/>
            <consortium name="The Broad Institute Genome Sequencing Center for Infectious Disease"/>
            <person name="Wu L."/>
            <person name="Ma J."/>
        </authorList>
    </citation>
    <scope>NUCLEOTIDE SEQUENCE [LARGE SCALE GENOMIC DNA]</scope>
    <source>
        <strain evidence="3">NBRC 102407</strain>
    </source>
</reference>
<comment type="caution">
    <text evidence="2">The sequence shown here is derived from an EMBL/GenBank/DDBJ whole genome shotgun (WGS) entry which is preliminary data.</text>
</comment>
<evidence type="ECO:0000313" key="2">
    <source>
        <dbReference type="EMBL" id="GLT23211.1"/>
    </source>
</evidence>
<dbReference type="Proteomes" id="UP001157167">
    <property type="component" value="Unassembled WGS sequence"/>
</dbReference>
<evidence type="ECO:0000256" key="1">
    <source>
        <dbReference type="SAM" id="SignalP"/>
    </source>
</evidence>
<dbReference type="RefSeq" id="WP_284188429.1">
    <property type="nucleotide sequence ID" value="NZ_BSPX01000041.1"/>
</dbReference>
<feature type="signal peptide" evidence="1">
    <location>
        <begin position="1"/>
        <end position="20"/>
    </location>
</feature>
<evidence type="ECO:0000313" key="3">
    <source>
        <dbReference type="Proteomes" id="UP001157167"/>
    </source>
</evidence>
<dbReference type="EMBL" id="BSPX01000041">
    <property type="protein sequence ID" value="GLT23211.1"/>
    <property type="molecule type" value="Genomic_DNA"/>
</dbReference>
<name>A0ABQ6FD27_9RHOO</name>
<accession>A0ABQ6FD27</accession>
<protein>
    <submittedName>
        <fullName evidence="2">Uncharacterized protein</fullName>
    </submittedName>
</protein>
<gene>
    <name evidence="2" type="ORF">GCM10007933_26740</name>
</gene>
<keyword evidence="3" id="KW-1185">Reference proteome</keyword>
<proteinExistence type="predicted"/>
<feature type="chain" id="PRO_5047482722" evidence="1">
    <location>
        <begin position="21"/>
        <end position="137"/>
    </location>
</feature>